<dbReference type="STRING" id="1874317.BKP64_07225"/>
<dbReference type="EMBL" id="CP017715">
    <property type="protein sequence ID" value="AOY87977.1"/>
    <property type="molecule type" value="Genomic_DNA"/>
</dbReference>
<reference evidence="1 2" key="1">
    <citation type="submission" date="2016-10" db="EMBL/GenBank/DDBJ databases">
        <title>Marinobacter salinus sp. nov., a moderately halophilic bacterium isolated from a tidal flat environment.</title>
        <authorList>
            <person name="Park S.-J."/>
        </authorList>
    </citation>
    <scope>NUCLEOTIDE SEQUENCE [LARGE SCALE GENOMIC DNA]</scope>
    <source>
        <strain evidence="1 2">Hb8</strain>
    </source>
</reference>
<evidence type="ECO:0000313" key="2">
    <source>
        <dbReference type="Proteomes" id="UP000177445"/>
    </source>
</evidence>
<protein>
    <recommendedName>
        <fullName evidence="3">DUF3135 domain-containing protein</fullName>
    </recommendedName>
</protein>
<dbReference type="AlphaFoldDB" id="A0A1D9GK15"/>
<name>A0A1D9GK15_9GAMM</name>
<sequence>MNMPTFDELKDLAHRDPEGFERLRAELIDDCIRGSSERNQRRLRGLQFVIEARRRIAGSPMKALLDIQAMMHDSFLALQEALLAQRRPDVPTARKNARVLHFGRSLSSRT</sequence>
<dbReference type="InterPro" id="IPR021482">
    <property type="entry name" value="DUF3135"/>
</dbReference>
<organism evidence="1 2">
    <name type="scientific">Marinobacter salinus</name>
    <dbReference type="NCBI Taxonomy" id="1874317"/>
    <lineage>
        <taxon>Bacteria</taxon>
        <taxon>Pseudomonadati</taxon>
        <taxon>Pseudomonadota</taxon>
        <taxon>Gammaproteobacteria</taxon>
        <taxon>Pseudomonadales</taxon>
        <taxon>Marinobacteraceae</taxon>
        <taxon>Marinobacter</taxon>
    </lineage>
</organism>
<proteinExistence type="predicted"/>
<dbReference type="Pfam" id="PF11333">
    <property type="entry name" value="DUF3135"/>
    <property type="match status" value="1"/>
</dbReference>
<dbReference type="Proteomes" id="UP000177445">
    <property type="component" value="Chromosome"/>
</dbReference>
<dbReference type="KEGG" id="msq:BKP64_07225"/>
<keyword evidence="2" id="KW-1185">Reference proteome</keyword>
<evidence type="ECO:0008006" key="3">
    <source>
        <dbReference type="Google" id="ProtNLM"/>
    </source>
</evidence>
<dbReference type="OrthoDB" id="5593306at2"/>
<gene>
    <name evidence="1" type="ORF">BKP64_07225</name>
</gene>
<evidence type="ECO:0000313" key="1">
    <source>
        <dbReference type="EMBL" id="AOY87977.1"/>
    </source>
</evidence>
<dbReference type="RefSeq" id="WP_070967912.1">
    <property type="nucleotide sequence ID" value="NZ_CP017715.1"/>
</dbReference>
<accession>A0A1D9GK15</accession>